<organism evidence="2 3">
    <name type="scientific">Perca fluviatilis</name>
    <name type="common">European perch</name>
    <dbReference type="NCBI Taxonomy" id="8168"/>
    <lineage>
        <taxon>Eukaryota</taxon>
        <taxon>Metazoa</taxon>
        <taxon>Chordata</taxon>
        <taxon>Craniata</taxon>
        <taxon>Vertebrata</taxon>
        <taxon>Euteleostomi</taxon>
        <taxon>Actinopterygii</taxon>
        <taxon>Neopterygii</taxon>
        <taxon>Teleostei</taxon>
        <taxon>Neoteleostei</taxon>
        <taxon>Acanthomorphata</taxon>
        <taxon>Eupercaria</taxon>
        <taxon>Perciformes</taxon>
        <taxon>Percoidei</taxon>
        <taxon>Percidae</taxon>
        <taxon>Percinae</taxon>
        <taxon>Perca</taxon>
    </lineage>
</organism>
<name>A0A6A5FL91_PERFL</name>
<gene>
    <name evidence="2" type="ORF">PFLUV_G00000300</name>
</gene>
<sequence length="137" mass="14442">MAAGGDASHSPDVVTTQVNGLRLTRCYGDASVHGRRTRSEAASRWFISSLISNSCRHGSRSGGGSAHHSHHPPADTQSQEPGGHTHTYLHAVRYSRCADLIHSGRVQAGAGAAGGVSGQQQEVQPPRPRLQPQGPRP</sequence>
<comment type="caution">
    <text evidence="2">The sequence shown here is derived from an EMBL/GenBank/DDBJ whole genome shotgun (WGS) entry which is preliminary data.</text>
</comment>
<keyword evidence="3" id="KW-1185">Reference proteome</keyword>
<feature type="region of interest" description="Disordered" evidence="1">
    <location>
        <begin position="55"/>
        <end position="88"/>
    </location>
</feature>
<evidence type="ECO:0000313" key="2">
    <source>
        <dbReference type="EMBL" id="KAF1394438.1"/>
    </source>
</evidence>
<feature type="region of interest" description="Disordered" evidence="1">
    <location>
        <begin position="109"/>
        <end position="137"/>
    </location>
</feature>
<dbReference type="AlphaFoldDB" id="A0A6A5FL91"/>
<reference evidence="2 3" key="1">
    <citation type="submission" date="2019-06" db="EMBL/GenBank/DDBJ databases">
        <title>A chromosome-scale genome assembly of the European perch, Perca fluviatilis.</title>
        <authorList>
            <person name="Roques C."/>
            <person name="Zahm M."/>
            <person name="Cabau C."/>
            <person name="Klopp C."/>
            <person name="Bouchez O."/>
            <person name="Donnadieu C."/>
            <person name="Kuhl H."/>
            <person name="Gislard M."/>
            <person name="Guendouz S."/>
            <person name="Journot L."/>
            <person name="Haffray P."/>
            <person name="Bestin A."/>
            <person name="Morvezen R."/>
            <person name="Feron R."/>
            <person name="Wen M."/>
            <person name="Jouanno E."/>
            <person name="Herpin A."/>
            <person name="Schartl M."/>
            <person name="Postlethwait J."/>
            <person name="Schaerlinger B."/>
            <person name="Chardard D."/>
            <person name="Lecocq T."/>
            <person name="Poncet C."/>
            <person name="Jaffrelo L."/>
            <person name="Lampietro C."/>
            <person name="Guiguen Y."/>
        </authorList>
    </citation>
    <scope>NUCLEOTIDE SEQUENCE [LARGE SCALE GENOMIC DNA]</scope>
    <source>
        <tissue evidence="2">Blood</tissue>
    </source>
</reference>
<dbReference type="EMBL" id="VHII01000001">
    <property type="protein sequence ID" value="KAF1394438.1"/>
    <property type="molecule type" value="Genomic_DNA"/>
</dbReference>
<evidence type="ECO:0000313" key="3">
    <source>
        <dbReference type="Proteomes" id="UP000465112"/>
    </source>
</evidence>
<dbReference type="Proteomes" id="UP000465112">
    <property type="component" value="Chromosome 1"/>
</dbReference>
<accession>A0A6A5FL91</accession>
<evidence type="ECO:0000256" key="1">
    <source>
        <dbReference type="SAM" id="MobiDB-lite"/>
    </source>
</evidence>
<feature type="compositionally biased region" description="Pro residues" evidence="1">
    <location>
        <begin position="125"/>
        <end position="137"/>
    </location>
</feature>
<protein>
    <submittedName>
        <fullName evidence="2">Uncharacterized protein</fullName>
    </submittedName>
</protein>
<proteinExistence type="predicted"/>